<evidence type="ECO:0000259" key="9">
    <source>
        <dbReference type="PROSITE" id="PS50111"/>
    </source>
</evidence>
<dbReference type="InterPro" id="IPR003660">
    <property type="entry name" value="HAMP_dom"/>
</dbReference>
<evidence type="ECO:0000256" key="4">
    <source>
        <dbReference type="ARBA" id="ARBA00023224"/>
    </source>
</evidence>
<dbReference type="SUPFAM" id="SSF58104">
    <property type="entry name" value="Methyl-accepting chemotaxis protein (MCP) signaling domain"/>
    <property type="match status" value="1"/>
</dbReference>
<dbReference type="GO" id="GO:0005886">
    <property type="term" value="C:plasma membrane"/>
    <property type="evidence" value="ECO:0007669"/>
    <property type="project" value="UniProtKB-SubCell"/>
</dbReference>
<evidence type="ECO:0000313" key="12">
    <source>
        <dbReference type="Proteomes" id="UP000256977"/>
    </source>
</evidence>
<evidence type="ECO:0000256" key="1">
    <source>
        <dbReference type="ARBA" id="ARBA00004236"/>
    </source>
</evidence>
<comment type="similarity">
    <text evidence="5">Belongs to the methyl-accepting chemotaxis (MCP) protein family.</text>
</comment>
<dbReference type="SMART" id="SM00304">
    <property type="entry name" value="HAMP"/>
    <property type="match status" value="1"/>
</dbReference>
<keyword evidence="7" id="KW-0812">Transmembrane</keyword>
<feature type="transmembrane region" description="Helical" evidence="7">
    <location>
        <begin position="200"/>
        <end position="224"/>
    </location>
</feature>
<dbReference type="OrthoDB" id="369835at2"/>
<dbReference type="Gene3D" id="1.10.287.950">
    <property type="entry name" value="Methyl-accepting chemotaxis protein"/>
    <property type="match status" value="1"/>
</dbReference>
<name>A0A3D9I341_9BACL</name>
<evidence type="ECO:0000256" key="3">
    <source>
        <dbReference type="ARBA" id="ARBA00023136"/>
    </source>
</evidence>
<evidence type="ECO:0000259" key="10">
    <source>
        <dbReference type="PROSITE" id="PS50885"/>
    </source>
</evidence>
<organism evidence="11 12">
    <name type="scientific">Cohnella phaseoli</name>
    <dbReference type="NCBI Taxonomy" id="456490"/>
    <lineage>
        <taxon>Bacteria</taxon>
        <taxon>Bacillati</taxon>
        <taxon>Bacillota</taxon>
        <taxon>Bacilli</taxon>
        <taxon>Bacillales</taxon>
        <taxon>Paenibacillaceae</taxon>
        <taxon>Cohnella</taxon>
    </lineage>
</organism>
<reference evidence="11 12" key="1">
    <citation type="submission" date="2018-07" db="EMBL/GenBank/DDBJ databases">
        <title>Genomic Encyclopedia of Type Strains, Phase III (KMG-III): the genomes of soil and plant-associated and newly described type strains.</title>
        <authorList>
            <person name="Whitman W."/>
        </authorList>
    </citation>
    <scope>NUCLEOTIDE SEQUENCE [LARGE SCALE GENOMIC DNA]</scope>
    <source>
        <strain evidence="11 12">CECT 7287</strain>
    </source>
</reference>
<evidence type="ECO:0000313" key="11">
    <source>
        <dbReference type="EMBL" id="RED56202.1"/>
    </source>
</evidence>
<feature type="domain" description="HAMP" evidence="10">
    <location>
        <begin position="225"/>
        <end position="277"/>
    </location>
</feature>
<feature type="signal peptide" evidence="8">
    <location>
        <begin position="1"/>
        <end position="24"/>
    </location>
</feature>
<keyword evidence="2" id="KW-1003">Cell membrane</keyword>
<keyword evidence="12" id="KW-1185">Reference proteome</keyword>
<dbReference type="PROSITE" id="PS50111">
    <property type="entry name" value="CHEMOTAXIS_TRANSDUC_2"/>
    <property type="match status" value="1"/>
</dbReference>
<dbReference type="Pfam" id="PF00672">
    <property type="entry name" value="HAMP"/>
    <property type="match status" value="1"/>
</dbReference>
<feature type="chain" id="PRO_5039596986" evidence="8">
    <location>
        <begin position="25"/>
        <end position="582"/>
    </location>
</feature>
<dbReference type="GO" id="GO:0007165">
    <property type="term" value="P:signal transduction"/>
    <property type="evidence" value="ECO:0007669"/>
    <property type="project" value="UniProtKB-KW"/>
</dbReference>
<proteinExistence type="inferred from homology"/>
<evidence type="ECO:0000256" key="8">
    <source>
        <dbReference type="SAM" id="SignalP"/>
    </source>
</evidence>
<dbReference type="PANTHER" id="PTHR32089">
    <property type="entry name" value="METHYL-ACCEPTING CHEMOTAXIS PROTEIN MCPB"/>
    <property type="match status" value="1"/>
</dbReference>
<dbReference type="Pfam" id="PF00015">
    <property type="entry name" value="MCPsignal"/>
    <property type="match status" value="1"/>
</dbReference>
<comment type="subcellular location">
    <subcellularLocation>
        <location evidence="1">Cell membrane</location>
    </subcellularLocation>
</comment>
<keyword evidence="8" id="KW-0732">Signal</keyword>
<dbReference type="Gene3D" id="6.10.340.10">
    <property type="match status" value="1"/>
</dbReference>
<evidence type="ECO:0000256" key="2">
    <source>
        <dbReference type="ARBA" id="ARBA00022475"/>
    </source>
</evidence>
<comment type="caution">
    <text evidence="11">The sequence shown here is derived from an EMBL/GenBank/DDBJ whole genome shotgun (WGS) entry which is preliminary data.</text>
</comment>
<feature type="domain" description="Methyl-accepting transducer" evidence="9">
    <location>
        <begin position="296"/>
        <end position="532"/>
    </location>
</feature>
<evidence type="ECO:0000256" key="7">
    <source>
        <dbReference type="SAM" id="Phobius"/>
    </source>
</evidence>
<dbReference type="RefSeq" id="WP_116065002.1">
    <property type="nucleotide sequence ID" value="NZ_QRDZ01000040.1"/>
</dbReference>
<dbReference type="InterPro" id="IPR004089">
    <property type="entry name" value="MCPsignal_dom"/>
</dbReference>
<dbReference type="SMART" id="SM00283">
    <property type="entry name" value="MA"/>
    <property type="match status" value="1"/>
</dbReference>
<dbReference type="AlphaFoldDB" id="A0A3D9I341"/>
<dbReference type="PANTHER" id="PTHR32089:SF112">
    <property type="entry name" value="LYSOZYME-LIKE PROTEIN-RELATED"/>
    <property type="match status" value="1"/>
</dbReference>
<keyword evidence="3 7" id="KW-0472">Membrane</keyword>
<evidence type="ECO:0000256" key="6">
    <source>
        <dbReference type="PROSITE-ProRule" id="PRU00284"/>
    </source>
</evidence>
<gene>
    <name evidence="11" type="ORF">DFP98_14042</name>
</gene>
<keyword evidence="7" id="KW-1133">Transmembrane helix</keyword>
<dbReference type="CDD" id="cd11386">
    <property type="entry name" value="MCP_signal"/>
    <property type="match status" value="1"/>
</dbReference>
<dbReference type="CDD" id="cd06225">
    <property type="entry name" value="HAMP"/>
    <property type="match status" value="1"/>
</dbReference>
<evidence type="ECO:0000256" key="5">
    <source>
        <dbReference type="ARBA" id="ARBA00029447"/>
    </source>
</evidence>
<dbReference type="EMBL" id="QRDZ01000040">
    <property type="protein sequence ID" value="RED56202.1"/>
    <property type="molecule type" value="Genomic_DNA"/>
</dbReference>
<keyword evidence="4 6" id="KW-0807">Transducer</keyword>
<protein>
    <submittedName>
        <fullName evidence="11">Methyl-accepting chemotaxis protein</fullName>
    </submittedName>
</protein>
<accession>A0A3D9I341</accession>
<dbReference type="Proteomes" id="UP000256977">
    <property type="component" value="Unassembled WGS sequence"/>
</dbReference>
<dbReference type="PROSITE" id="PS50885">
    <property type="entry name" value="HAMP"/>
    <property type="match status" value="1"/>
</dbReference>
<sequence length="582" mass="62334">MIQWLRKKSLVASCSLALSVLMIAAVSIVATLMYQSTKDEVFRKFSHVGNKLRDVAQADIHMISVTAAAMAEGKEPPQDEMAIMKRLLSGTTDDYLVANAYYLLPEYRQEGDNKYFRYLQASQSLESMDIVAGSEYENHGSFSQVYEQALKGEAGLTEVFADEYGEWLTYLSPLKDDSGKVVAVYGADYDYHSVSERLSALVWTAILISAAAIALSALLIFLLLRQALRPLQVMAARAKEAAEGDLTVSVPVTSTNEVGRASSSFNEMVANLRQLAIQINRTSSEVSNSSGHLKETAGQTEAATNEIAQAISQVAVGADTQLASSGECQRAMSEMAAGIQRIAESTAVVSDLAADTANLATDGADVIQQTVRQMGLIEDHVGNAARDMQELNHSSERIGSILAHIAEVANQTNLLALNASIEASRAGEHGKGFAVVAHEIRKLAERSKQSSEEISDVLHEIGERSQAVTKSLNISAEQAREGTKLANASGESFQAIHHAVRQVSGQVEEVSSAAEQMSAGSEEVAASLEQLERTAQVSASNAQEVAAASEEQLASVEEVASASQQLSTLASQLNEAVTRFKV</sequence>